<dbReference type="Pfam" id="PF03401">
    <property type="entry name" value="TctC"/>
    <property type="match status" value="1"/>
</dbReference>
<dbReference type="InterPro" id="IPR042100">
    <property type="entry name" value="Bug_dom1"/>
</dbReference>
<sequence>MKTKTITACLGFLFTCAAHAQSPEENYPTRAVTLVVPTAAGGSNSIIARLIAQKLQSQLGQGIIVENKPGANSAIGAQYVAKAKPDGYTLLLTGAATFTTNPILYPNLGYKPQDFDYVAITGKTPLVLITNTETGFKSVSDVIAAARKSPGMLAYASFGSGSTAHLAGESFSRKANISLIHTAYKGSTPGLADLMGNQIPLSFDTLPAALPLIKAKKIVALAVTTESPFAQLPNVPTIASTGLGEFNFAAWFVLAAPKGTPVAVLKRIEEATKAAMGSADLQQSLLLNGIENTFMDGAAVNSLMNKEMEHNKVIIRQANIKPE</sequence>
<keyword evidence="4" id="KW-1185">Reference proteome</keyword>
<evidence type="ECO:0000256" key="1">
    <source>
        <dbReference type="ARBA" id="ARBA00006987"/>
    </source>
</evidence>
<feature type="signal peptide" evidence="2">
    <location>
        <begin position="1"/>
        <end position="20"/>
    </location>
</feature>
<gene>
    <name evidence="3" type="ORF">C7R54_11500</name>
</gene>
<proteinExistence type="inferred from homology"/>
<dbReference type="CDD" id="cd07012">
    <property type="entry name" value="PBP2_Bug_TTT"/>
    <property type="match status" value="1"/>
</dbReference>
<dbReference type="PIRSF" id="PIRSF017082">
    <property type="entry name" value="YflP"/>
    <property type="match status" value="1"/>
</dbReference>
<dbReference type="OrthoDB" id="8678477at2"/>
<dbReference type="PANTHER" id="PTHR42928">
    <property type="entry name" value="TRICARBOXYLATE-BINDING PROTEIN"/>
    <property type="match status" value="1"/>
</dbReference>
<evidence type="ECO:0000313" key="3">
    <source>
        <dbReference type="EMBL" id="RXN90154.1"/>
    </source>
</evidence>
<dbReference type="PANTHER" id="PTHR42928:SF5">
    <property type="entry name" value="BLR1237 PROTEIN"/>
    <property type="match status" value="1"/>
</dbReference>
<accession>A0A4Q1HJ88</accession>
<reference evidence="3 4" key="1">
    <citation type="journal article" date="2017" name="Int. J. Syst. Evol. Microbiol.">
        <title>Achromobacter aloeverae sp. nov., isolated from the root of Aloe vera (L.) Burm.f.</title>
        <authorList>
            <person name="Kuncharoen N."/>
            <person name="Muramatsu Y."/>
            <person name="Shibata C."/>
            <person name="Kamakura Y."/>
            <person name="Nakagawa Y."/>
            <person name="Tanasupawat S."/>
        </authorList>
    </citation>
    <scope>NUCLEOTIDE SEQUENCE [LARGE SCALE GENOMIC DNA]</scope>
    <source>
        <strain evidence="3 4">AVA-1</strain>
    </source>
</reference>
<dbReference type="Proteomes" id="UP000290849">
    <property type="component" value="Unassembled WGS sequence"/>
</dbReference>
<dbReference type="RefSeq" id="WP_129150589.1">
    <property type="nucleotide sequence ID" value="NZ_JBHSDO010000014.1"/>
</dbReference>
<name>A0A4Q1HJ88_9BURK</name>
<dbReference type="Gene3D" id="3.40.190.150">
    <property type="entry name" value="Bordetella uptake gene, domain 1"/>
    <property type="match status" value="1"/>
</dbReference>
<evidence type="ECO:0000256" key="2">
    <source>
        <dbReference type="SAM" id="SignalP"/>
    </source>
</evidence>
<dbReference type="SUPFAM" id="SSF53850">
    <property type="entry name" value="Periplasmic binding protein-like II"/>
    <property type="match status" value="1"/>
</dbReference>
<dbReference type="EMBL" id="PYAL01000003">
    <property type="protein sequence ID" value="RXN90154.1"/>
    <property type="molecule type" value="Genomic_DNA"/>
</dbReference>
<dbReference type="InterPro" id="IPR005064">
    <property type="entry name" value="BUG"/>
</dbReference>
<evidence type="ECO:0000313" key="4">
    <source>
        <dbReference type="Proteomes" id="UP000290849"/>
    </source>
</evidence>
<keyword evidence="2" id="KW-0732">Signal</keyword>
<dbReference type="AlphaFoldDB" id="A0A4Q1HJ88"/>
<feature type="chain" id="PRO_5020532296" evidence="2">
    <location>
        <begin position="21"/>
        <end position="323"/>
    </location>
</feature>
<comment type="caution">
    <text evidence="3">The sequence shown here is derived from an EMBL/GenBank/DDBJ whole genome shotgun (WGS) entry which is preliminary data.</text>
</comment>
<organism evidence="3 4">
    <name type="scientific">Achromobacter aloeverae</name>
    <dbReference type="NCBI Taxonomy" id="1750518"/>
    <lineage>
        <taxon>Bacteria</taxon>
        <taxon>Pseudomonadati</taxon>
        <taxon>Pseudomonadota</taxon>
        <taxon>Betaproteobacteria</taxon>
        <taxon>Burkholderiales</taxon>
        <taxon>Alcaligenaceae</taxon>
        <taxon>Achromobacter</taxon>
    </lineage>
</organism>
<dbReference type="Gene3D" id="3.40.190.10">
    <property type="entry name" value="Periplasmic binding protein-like II"/>
    <property type="match status" value="1"/>
</dbReference>
<protein>
    <submittedName>
        <fullName evidence="3">ABC transporter substrate-binding protein</fullName>
    </submittedName>
</protein>
<comment type="similarity">
    <text evidence="1">Belongs to the UPF0065 (bug) family.</text>
</comment>